<evidence type="ECO:0000256" key="2">
    <source>
        <dbReference type="ARBA" id="ARBA00009904"/>
    </source>
</evidence>
<evidence type="ECO:0000256" key="4">
    <source>
        <dbReference type="ARBA" id="ARBA00022692"/>
    </source>
</evidence>
<evidence type="ECO:0000256" key="9">
    <source>
        <dbReference type="SAM" id="MobiDB-lite"/>
    </source>
</evidence>
<dbReference type="GO" id="GO:0051117">
    <property type="term" value="F:ATPase binding"/>
    <property type="evidence" value="ECO:0007669"/>
    <property type="project" value="TreeGrafter"/>
</dbReference>
<gene>
    <name evidence="10" type="ORF">Vafri_14937</name>
</gene>
<comment type="subcellular location">
    <subcellularLocation>
        <location evidence="1">Membrane</location>
        <topology evidence="1">Multi-pass membrane protein</topology>
    </subcellularLocation>
</comment>
<evidence type="ECO:0000313" key="11">
    <source>
        <dbReference type="Proteomes" id="UP000747399"/>
    </source>
</evidence>
<dbReference type="GO" id="GO:0007035">
    <property type="term" value="P:vacuolar acidification"/>
    <property type="evidence" value="ECO:0007669"/>
    <property type="project" value="TreeGrafter"/>
</dbReference>
<dbReference type="InterPro" id="IPR002490">
    <property type="entry name" value="V-ATPase_116kDa_su"/>
</dbReference>
<dbReference type="PANTHER" id="PTHR11629:SF63">
    <property type="entry name" value="V-TYPE PROTON ATPASE SUBUNIT A"/>
    <property type="match status" value="1"/>
</dbReference>
<evidence type="ECO:0000313" key="10">
    <source>
        <dbReference type="EMBL" id="GIL60309.1"/>
    </source>
</evidence>
<feature type="transmembrane region" description="Helical" evidence="8">
    <location>
        <begin position="245"/>
        <end position="262"/>
    </location>
</feature>
<comment type="function">
    <text evidence="8">Essential component of the vacuolar proton pump (V-ATPase), a multimeric enzyme that catalyzes the translocation of protons across the membranes. Required for assembly and activity of the V-ATPase.</text>
</comment>
<dbReference type="AlphaFoldDB" id="A0A8J4BF35"/>
<sequence>MPVGQVLDPATGERVDKVVFVVFFAGERARVKIGKICEAFGANRYPLPEEPNRQRAMAAEVGGRLTEMRTTLEVGDLQRGRLLNRVAADIDAWMTLVRKEKAVYHTLNKCNVDVTRKVLVAEAWVPSSARQRVQEALRAVADTANQVGAILQPLASHENPPTYFKTNKFTSCFQSIVDAYGIARYREVNPAVFTIATFPFLFAVMFGDLGHGLLMTLFAAWLLINEKKFGKQQLNDMFQMLYGGRYCILLMGLFSMYVGVLYNEFFSMPMALAGKTAFVCLDSSNQIVTVSGTNVPIDNRDCTYNNGTVKMRPGAGPYPFGLDPIWHGTKTELPFLNSMKMKMSILLGVAHMNLGIIMSLLNNNYFRDRLSTLCEFVPQMIFLNGLFGYLSALIVGKWVSGSLVDLYHVMIYMFLSPGTVDQSGYLFRGQDTVQVILLLVSLVAVPWMLLPKPLILKKRAEAAAKTRGEYRRLDRDHEAGHGSDGHGGGHGEHFDFGEVMVHQMIHTIEFVLGAVSNTASYLRLWALSLAHSQLSAVFYDRVLMMTVEVREGGVREGERRGVGPRGQTCFKSTEMGYGRRGRSYKIKWVLIAPLSRCGLVCLLCLSATRSCVHLTPFPHPWRGPLCHPTIALFFMCHRTQPTCPITSSCPLTSTAGQPRCDVHWFLHIRGGHTRCADGHGVTIGLPSRAPPSLG</sequence>
<protein>
    <recommendedName>
        <fullName evidence="8">V-type proton ATPase subunit a</fullName>
    </recommendedName>
</protein>
<dbReference type="GO" id="GO:0016471">
    <property type="term" value="C:vacuolar proton-transporting V-type ATPase complex"/>
    <property type="evidence" value="ECO:0007669"/>
    <property type="project" value="TreeGrafter"/>
</dbReference>
<feature type="transmembrane region" description="Helical" evidence="8">
    <location>
        <begin position="432"/>
        <end position="450"/>
    </location>
</feature>
<dbReference type="GO" id="GO:0033179">
    <property type="term" value="C:proton-transporting V-type ATPase, V0 domain"/>
    <property type="evidence" value="ECO:0007669"/>
    <property type="project" value="InterPro"/>
</dbReference>
<organism evidence="10 11">
    <name type="scientific">Volvox africanus</name>
    <dbReference type="NCBI Taxonomy" id="51714"/>
    <lineage>
        <taxon>Eukaryota</taxon>
        <taxon>Viridiplantae</taxon>
        <taxon>Chlorophyta</taxon>
        <taxon>core chlorophytes</taxon>
        <taxon>Chlorophyceae</taxon>
        <taxon>CS clade</taxon>
        <taxon>Chlamydomonadales</taxon>
        <taxon>Volvocaceae</taxon>
        <taxon>Volvox</taxon>
    </lineage>
</organism>
<comment type="caution">
    <text evidence="10">The sequence shown here is derived from an EMBL/GenBank/DDBJ whole genome shotgun (WGS) entry which is preliminary data.</text>
</comment>
<dbReference type="Proteomes" id="UP000747399">
    <property type="component" value="Unassembled WGS sequence"/>
</dbReference>
<feature type="transmembrane region" description="Helical" evidence="8">
    <location>
        <begin position="381"/>
        <end position="400"/>
    </location>
</feature>
<feature type="transmembrane region" description="Helical" evidence="8">
    <location>
        <begin position="343"/>
        <end position="361"/>
    </location>
</feature>
<keyword evidence="3 8" id="KW-0813">Transport</keyword>
<evidence type="ECO:0000256" key="5">
    <source>
        <dbReference type="ARBA" id="ARBA00022989"/>
    </source>
</evidence>
<dbReference type="EMBL" id="BNCO01000039">
    <property type="protein sequence ID" value="GIL60309.1"/>
    <property type="molecule type" value="Genomic_DNA"/>
</dbReference>
<comment type="similarity">
    <text evidence="2 8">Belongs to the V-ATPase 116 kDa subunit family.</text>
</comment>
<evidence type="ECO:0000256" key="1">
    <source>
        <dbReference type="ARBA" id="ARBA00004141"/>
    </source>
</evidence>
<keyword evidence="4 8" id="KW-0812">Transmembrane</keyword>
<keyword evidence="11" id="KW-1185">Reference proteome</keyword>
<evidence type="ECO:0000256" key="7">
    <source>
        <dbReference type="ARBA" id="ARBA00023136"/>
    </source>
</evidence>
<keyword evidence="8" id="KW-0375">Hydrogen ion transport</keyword>
<feature type="transmembrane region" description="Helical" evidence="8">
    <location>
        <begin position="200"/>
        <end position="224"/>
    </location>
</feature>
<name>A0A8J4BF35_9CHLO</name>
<dbReference type="GO" id="GO:0046961">
    <property type="term" value="F:proton-transporting ATPase activity, rotational mechanism"/>
    <property type="evidence" value="ECO:0007669"/>
    <property type="project" value="InterPro"/>
</dbReference>
<dbReference type="Pfam" id="PF01496">
    <property type="entry name" value="V_ATPase_I"/>
    <property type="match status" value="1"/>
</dbReference>
<proteinExistence type="inferred from homology"/>
<evidence type="ECO:0000256" key="3">
    <source>
        <dbReference type="ARBA" id="ARBA00022448"/>
    </source>
</evidence>
<feature type="region of interest" description="Disordered" evidence="9">
    <location>
        <begin position="467"/>
        <end position="489"/>
    </location>
</feature>
<dbReference type="PANTHER" id="PTHR11629">
    <property type="entry name" value="VACUOLAR PROTON ATPASES"/>
    <property type="match status" value="1"/>
</dbReference>
<reference evidence="10" key="1">
    <citation type="journal article" date="2021" name="Proc. Natl. Acad. Sci. U.S.A.">
        <title>Three genomes in the algal genus Volvox reveal the fate of a haploid sex-determining region after a transition to homothallism.</title>
        <authorList>
            <person name="Yamamoto K."/>
            <person name="Hamaji T."/>
            <person name="Kawai-Toyooka H."/>
            <person name="Matsuzaki R."/>
            <person name="Takahashi F."/>
            <person name="Nishimura Y."/>
            <person name="Kawachi M."/>
            <person name="Noguchi H."/>
            <person name="Minakuchi Y."/>
            <person name="Umen J.G."/>
            <person name="Toyoda A."/>
            <person name="Nozaki H."/>
        </authorList>
    </citation>
    <scope>NUCLEOTIDE SEQUENCE</scope>
    <source>
        <strain evidence="10">NIES-3780</strain>
    </source>
</reference>
<keyword evidence="6 8" id="KW-0406">Ion transport</keyword>
<keyword evidence="7 8" id="KW-0472">Membrane</keyword>
<evidence type="ECO:0000256" key="8">
    <source>
        <dbReference type="RuleBase" id="RU361189"/>
    </source>
</evidence>
<evidence type="ECO:0000256" key="6">
    <source>
        <dbReference type="ARBA" id="ARBA00023065"/>
    </source>
</evidence>
<keyword evidence="5 8" id="KW-1133">Transmembrane helix</keyword>
<accession>A0A8J4BF35</accession>